<dbReference type="Pfam" id="PF00385">
    <property type="entry name" value="Chromo"/>
    <property type="match status" value="1"/>
</dbReference>
<dbReference type="GO" id="GO:0006338">
    <property type="term" value="P:chromatin remodeling"/>
    <property type="evidence" value="ECO:0007669"/>
    <property type="project" value="UniProtKB-ARBA"/>
</dbReference>
<dbReference type="Pfam" id="PF13976">
    <property type="entry name" value="gag_pre-integrs"/>
    <property type="match status" value="1"/>
</dbReference>
<evidence type="ECO:0000313" key="4">
    <source>
        <dbReference type="Proteomes" id="UP000249723"/>
    </source>
</evidence>
<dbReference type="SMART" id="SM00343">
    <property type="entry name" value="ZnF_C2HC"/>
    <property type="match status" value="2"/>
</dbReference>
<proteinExistence type="predicted"/>
<dbReference type="InterPro" id="IPR056924">
    <property type="entry name" value="SH3_Tf2-1"/>
</dbReference>
<accession>A0A2X0LPQ3</accession>
<dbReference type="AlphaFoldDB" id="A0A2X0LPQ3"/>
<dbReference type="Pfam" id="PF22936">
    <property type="entry name" value="Pol_BBD"/>
    <property type="match status" value="1"/>
</dbReference>
<dbReference type="InterPro" id="IPR025724">
    <property type="entry name" value="GAG-pre-integrase_dom"/>
</dbReference>
<organism evidence="3 4">
    <name type="scientific">Microbotryum saponariae</name>
    <dbReference type="NCBI Taxonomy" id="289078"/>
    <lineage>
        <taxon>Eukaryota</taxon>
        <taxon>Fungi</taxon>
        <taxon>Dikarya</taxon>
        <taxon>Basidiomycota</taxon>
        <taxon>Pucciniomycotina</taxon>
        <taxon>Microbotryomycetes</taxon>
        <taxon>Microbotryales</taxon>
        <taxon>Microbotryaceae</taxon>
        <taxon>Microbotryum</taxon>
    </lineage>
</organism>
<gene>
    <name evidence="3" type="ORF">BZ3500_MVSOF-1268-A1-R1_CHR3-2G06212</name>
</gene>
<dbReference type="GO" id="GO:0003676">
    <property type="term" value="F:nucleic acid binding"/>
    <property type="evidence" value="ECO:0007669"/>
    <property type="project" value="InterPro"/>
</dbReference>
<name>A0A2X0LPQ3_9BASI</name>
<dbReference type="GO" id="GO:0006397">
    <property type="term" value="P:mRNA processing"/>
    <property type="evidence" value="ECO:0007669"/>
    <property type="project" value="UniProtKB-KW"/>
</dbReference>
<dbReference type="PROSITE" id="PS50013">
    <property type="entry name" value="CHROMO_2"/>
    <property type="match status" value="1"/>
</dbReference>
<dbReference type="GO" id="GO:0008270">
    <property type="term" value="F:zinc ion binding"/>
    <property type="evidence" value="ECO:0007669"/>
    <property type="project" value="InterPro"/>
</dbReference>
<protein>
    <submittedName>
        <fullName evidence="3">BZ3500_MvSof-1268-A1-R1_Chr3-2g06212 protein</fullName>
    </submittedName>
</protein>
<evidence type="ECO:0000313" key="3">
    <source>
        <dbReference type="EMBL" id="SCZ98193.1"/>
    </source>
</evidence>
<feature type="domain" description="Chromo" evidence="2">
    <location>
        <begin position="660"/>
        <end position="721"/>
    </location>
</feature>
<evidence type="ECO:0000259" key="2">
    <source>
        <dbReference type="PROSITE" id="PS50013"/>
    </source>
</evidence>
<evidence type="ECO:0000256" key="1">
    <source>
        <dbReference type="ARBA" id="ARBA00022664"/>
    </source>
</evidence>
<dbReference type="EMBL" id="FMWP01000095">
    <property type="protein sequence ID" value="SCZ98193.1"/>
    <property type="molecule type" value="Genomic_DNA"/>
</dbReference>
<dbReference type="STRING" id="289078.A0A2X0LPQ3"/>
<dbReference type="InterPro" id="IPR001878">
    <property type="entry name" value="Znf_CCHC"/>
</dbReference>
<dbReference type="Pfam" id="PF24626">
    <property type="entry name" value="SH3_Tf2-1"/>
    <property type="match status" value="1"/>
</dbReference>
<dbReference type="SUPFAM" id="SSF54160">
    <property type="entry name" value="Chromo domain-like"/>
    <property type="match status" value="1"/>
</dbReference>
<dbReference type="Gene3D" id="2.40.50.40">
    <property type="match status" value="1"/>
</dbReference>
<dbReference type="Gene3D" id="4.10.60.10">
    <property type="entry name" value="Zinc finger, CCHC-type"/>
    <property type="match status" value="1"/>
</dbReference>
<dbReference type="InterPro" id="IPR054722">
    <property type="entry name" value="PolX-like_BBD"/>
</dbReference>
<dbReference type="InterPro" id="IPR000953">
    <property type="entry name" value="Chromo/chromo_shadow_dom"/>
</dbReference>
<dbReference type="InterPro" id="IPR023780">
    <property type="entry name" value="Chromo_domain"/>
</dbReference>
<keyword evidence="4" id="KW-1185">Reference proteome</keyword>
<keyword evidence="1" id="KW-0507">mRNA processing</keyword>
<dbReference type="SMART" id="SM00298">
    <property type="entry name" value="CHROMO"/>
    <property type="match status" value="1"/>
</dbReference>
<dbReference type="InterPro" id="IPR016197">
    <property type="entry name" value="Chromo-like_dom_sf"/>
</dbReference>
<dbReference type="SUPFAM" id="SSF57756">
    <property type="entry name" value="Retrovirus zinc finger-like domains"/>
    <property type="match status" value="1"/>
</dbReference>
<dbReference type="Proteomes" id="UP000249723">
    <property type="component" value="Unassembled WGS sequence"/>
</dbReference>
<sequence length="723" mass="78954">MTTTPPLATGANPPIPAEQLAALTSLLSGLTAAASGTATPATMSGTTRTAFPKHARLDGAKTFANWTRQLRLCLADDIRSYVLDGIAPDDWTPSQRSARDAVAREVLANSIDSAEVSAVLDKIPTADLTAPTIYSTLKSRYAPDDATRTLELFSRLWGFRPMPGTVAEFDGWIMDFKAVAQEIIDTKTTINDVLATLLLAIAHPSLESFKASFTDEQRTQRTLPDIDSLADRMRVQLRSTNIPSTQSALLASSSSRSTRPKCLACRSPSHRVAECPTRAQHPPPGPCHSCKKKDHWSLDCKKALEDGKKPDTADSTVDSQHHVGCLATGLLARRRQLRNHSFVVDSGATSHMVSDKSLFTTYRHIAPTKIGGIAGGINAIGTGNIAFIAASGHPITLTGVLHTPGLFVNLLSVSRLCDTNDVRVAFTKHGIHIDKDGNDIAEGARLDEGLYLLDADHSKCQHLALLSCSQSSVPLLTLHRCLGHLAPSSIQKMVAAGLLEGLRAGYSDEEVEKFVCNACLSAKGHRLPFPDSDSHSSERLGLVHSDVLSFLIEYNKHRRPDDPAFRTGSYVYLSTKNLAVPDGMKSKLLPRYIGPFRIRAAIPATSSYDLELPPAMSRVHNRFHARLLRPCVENDAERFPGRDPAVLFVEDVADAADNSAIPERIVRDRRNARGARSFLVRWVGRNDTDDTWMSEQSIRLDHPSVLDAYLARLDRSNRRLTAR</sequence>
<dbReference type="InterPro" id="IPR036875">
    <property type="entry name" value="Znf_CCHC_sf"/>
</dbReference>
<dbReference type="CDD" id="cd00024">
    <property type="entry name" value="CD_CSD"/>
    <property type="match status" value="1"/>
</dbReference>
<reference evidence="4" key="1">
    <citation type="submission" date="2016-10" db="EMBL/GenBank/DDBJ databases">
        <authorList>
            <person name="Jeantristanb JTB J.-T."/>
            <person name="Ricardo R."/>
        </authorList>
    </citation>
    <scope>NUCLEOTIDE SEQUENCE [LARGE SCALE GENOMIC DNA]</scope>
</reference>